<dbReference type="STRING" id="92487.SAMN02745130_02004"/>
<feature type="compositionally biased region" description="Polar residues" evidence="2">
    <location>
        <begin position="299"/>
        <end position="314"/>
    </location>
</feature>
<dbReference type="Gene3D" id="1.20.58.2200">
    <property type="match status" value="1"/>
</dbReference>
<dbReference type="EMBL" id="FUYB01000008">
    <property type="protein sequence ID" value="SKA79467.1"/>
    <property type="molecule type" value="Genomic_DNA"/>
</dbReference>
<evidence type="ECO:0000256" key="2">
    <source>
        <dbReference type="SAM" id="MobiDB-lite"/>
    </source>
</evidence>
<dbReference type="Proteomes" id="UP000190460">
    <property type="component" value="Unassembled WGS sequence"/>
</dbReference>
<dbReference type="PANTHER" id="PTHR23159">
    <property type="entry name" value="CENTROSOMAL PROTEIN 2"/>
    <property type="match status" value="1"/>
</dbReference>
<protein>
    <submittedName>
        <fullName evidence="4">FimV C-terminal domain-containing protein</fullName>
    </submittedName>
</protein>
<dbReference type="InterPro" id="IPR020011">
    <property type="entry name" value="FimV_C"/>
</dbReference>
<organism evidence="4 5">
    <name type="scientific">Thiothrix eikelboomii</name>
    <dbReference type="NCBI Taxonomy" id="92487"/>
    <lineage>
        <taxon>Bacteria</taxon>
        <taxon>Pseudomonadati</taxon>
        <taxon>Pseudomonadota</taxon>
        <taxon>Gammaproteobacteria</taxon>
        <taxon>Thiotrichales</taxon>
        <taxon>Thiotrichaceae</taxon>
        <taxon>Thiothrix</taxon>
    </lineage>
</organism>
<feature type="signal peptide" evidence="3">
    <location>
        <begin position="1"/>
        <end position="27"/>
    </location>
</feature>
<feature type="region of interest" description="Disordered" evidence="2">
    <location>
        <begin position="227"/>
        <end position="260"/>
    </location>
</feature>
<keyword evidence="5" id="KW-1185">Reference proteome</keyword>
<feature type="chain" id="PRO_5012165275" evidence="3">
    <location>
        <begin position="28"/>
        <end position="550"/>
    </location>
</feature>
<dbReference type="AlphaFoldDB" id="A0A1T4WQS9"/>
<name>A0A1T4WQS9_9GAMM</name>
<dbReference type="PANTHER" id="PTHR23159:SF31">
    <property type="entry name" value="CENTROSOME-ASSOCIATED PROTEIN CEP250 ISOFORM X1"/>
    <property type="match status" value="1"/>
</dbReference>
<reference evidence="4 5" key="1">
    <citation type="submission" date="2017-02" db="EMBL/GenBank/DDBJ databases">
        <authorList>
            <person name="Peterson S.W."/>
        </authorList>
    </citation>
    <scope>NUCLEOTIDE SEQUENCE [LARGE SCALE GENOMIC DNA]</scope>
    <source>
        <strain evidence="4 5">ATCC 49788</strain>
    </source>
</reference>
<evidence type="ECO:0000256" key="3">
    <source>
        <dbReference type="SAM" id="SignalP"/>
    </source>
</evidence>
<keyword evidence="3" id="KW-0732">Signal</keyword>
<dbReference type="InterPro" id="IPR038440">
    <property type="entry name" value="FimV_C_sf"/>
</dbReference>
<gene>
    <name evidence="4" type="ORF">SAMN02745130_02004</name>
</gene>
<evidence type="ECO:0000313" key="5">
    <source>
        <dbReference type="Proteomes" id="UP000190460"/>
    </source>
</evidence>
<evidence type="ECO:0000313" key="4">
    <source>
        <dbReference type="EMBL" id="SKA79467.1"/>
    </source>
</evidence>
<evidence type="ECO:0000256" key="1">
    <source>
        <dbReference type="SAM" id="Coils"/>
    </source>
</evidence>
<dbReference type="RefSeq" id="WP_078922469.1">
    <property type="nucleotide sequence ID" value="NZ_FUYB01000008.1"/>
</dbReference>
<accession>A0A1T4WQS9</accession>
<keyword evidence="1" id="KW-0175">Coiled coil</keyword>
<dbReference type="OrthoDB" id="5624572at2"/>
<feature type="region of interest" description="Disordered" evidence="2">
    <location>
        <begin position="299"/>
        <end position="331"/>
    </location>
</feature>
<feature type="coiled-coil region" evidence="1">
    <location>
        <begin position="338"/>
        <end position="393"/>
    </location>
</feature>
<dbReference type="NCBIfam" id="TIGR03504">
    <property type="entry name" value="FimV_Cterm"/>
    <property type="match status" value="1"/>
</dbReference>
<proteinExistence type="predicted"/>
<sequence>MKSLLRTPALTLTTSLAILCQIPLVYAEEKSVEVKPGDTLSTLIAEHYPDYKNNQALMQALLAANPASFKNQNIHQLIVGKSLSLPDPSNIPNLQPPEPPIVATVATVTPTPAATDLTLIELKNQLKQLEADKEQLNNQVKELNEAAIKAAEAAKAAEATAPVTPPATTTDAPDPAILMQQLDEIESANEQILADKNKLIKEQENLKQQLQTLEADKKQLETKLAEQATLAATPEAAIATETTTETTTETAPTTAATEALDPTILNQQLDEIESANEQLLADKQQLEQERDQLKQQLQTLEAENKQPEASSTPATLPPADTASVNPDAPDPAILTQQLDEIEAANEQLLTDKNKLQSDLETAQQQLKEREQTMAALSGQITENKQQLETTQQELLLANAARASAELNKASLESQRGSWWPWLLALAMLPVGWLLGRRSAAAPSVQPPITVKATTAAPAGAATVTTTELPTPEVATAPLTAEDFVPVTLAATIPSVAANDDNVDAAIKLDIVRAYLDLRDPVAASSLLKEVMREGGQQQQQEAREILSFLA</sequence>